<dbReference type="InterPro" id="IPR039119">
    <property type="entry name" value="ABT1/Esf2"/>
</dbReference>
<dbReference type="GO" id="GO:0000472">
    <property type="term" value="P:endonucleolytic cleavage to generate mature 5'-end of SSU-rRNA from (SSU-rRNA, 5.8S rRNA, LSU-rRNA)"/>
    <property type="evidence" value="ECO:0007669"/>
    <property type="project" value="TreeGrafter"/>
</dbReference>
<dbReference type="EMBL" id="MDYL01000009">
    <property type="protein sequence ID" value="OQD74851.1"/>
    <property type="molecule type" value="Genomic_DNA"/>
</dbReference>
<comment type="caution">
    <text evidence="10">The sequence shown here is derived from an EMBL/GenBank/DDBJ whole genome shotgun (WGS) entry which is preliminary data.</text>
</comment>
<dbReference type="STRING" id="69771.A0A1V6PCW6"/>
<dbReference type="OMA" id="TRKHNDF"/>
<dbReference type="InterPro" id="IPR035979">
    <property type="entry name" value="RBD_domain_sf"/>
</dbReference>
<dbReference type="PANTHER" id="PTHR12311:SF7">
    <property type="entry name" value="ACTIVATOR OF BASAL TRANSCRIPTION 1"/>
    <property type="match status" value="1"/>
</dbReference>
<feature type="region of interest" description="Disordered" evidence="9">
    <location>
        <begin position="278"/>
        <end position="307"/>
    </location>
</feature>
<evidence type="ECO:0000256" key="9">
    <source>
        <dbReference type="SAM" id="MobiDB-lite"/>
    </source>
</evidence>
<reference evidence="11" key="1">
    <citation type="journal article" date="2017" name="Nat. Microbiol.">
        <title>Global analysis of biosynthetic gene clusters reveals vast potential of secondary metabolite production in Penicillium species.</title>
        <authorList>
            <person name="Nielsen J.C."/>
            <person name="Grijseels S."/>
            <person name="Prigent S."/>
            <person name="Ji B."/>
            <person name="Dainat J."/>
            <person name="Nielsen K.F."/>
            <person name="Frisvad J.C."/>
            <person name="Workman M."/>
            <person name="Nielsen J."/>
        </authorList>
    </citation>
    <scope>NUCLEOTIDE SEQUENCE [LARGE SCALE GENOMIC DNA]</scope>
    <source>
        <strain evidence="11">IBT 11843</strain>
    </source>
</reference>
<dbReference type="GO" id="GO:0000480">
    <property type="term" value="P:endonucleolytic cleavage in 5'-ETS of tricistronic rRNA transcript (SSU-rRNA, 5.8S rRNA, LSU-rRNA)"/>
    <property type="evidence" value="ECO:0007669"/>
    <property type="project" value="TreeGrafter"/>
</dbReference>
<feature type="region of interest" description="Disordered" evidence="9">
    <location>
        <begin position="1"/>
        <end position="126"/>
    </location>
</feature>
<dbReference type="InterPro" id="IPR012677">
    <property type="entry name" value="Nucleotide-bd_a/b_plait_sf"/>
</dbReference>
<feature type="compositionally biased region" description="Acidic residues" evidence="9">
    <location>
        <begin position="86"/>
        <end position="101"/>
    </location>
</feature>
<dbReference type="AlphaFoldDB" id="A0A1V6PCW6"/>
<comment type="subcellular location">
    <subcellularLocation>
        <location evidence="1">Nucleus</location>
        <location evidence="1">Nucleolus</location>
    </subcellularLocation>
</comment>
<proteinExistence type="inferred from homology"/>
<evidence type="ECO:0000256" key="8">
    <source>
        <dbReference type="ARBA" id="ARBA00032634"/>
    </source>
</evidence>
<dbReference type="GO" id="GO:0003723">
    <property type="term" value="F:RNA binding"/>
    <property type="evidence" value="ECO:0007669"/>
    <property type="project" value="UniProtKB-KW"/>
</dbReference>
<keyword evidence="5" id="KW-0694">RNA-binding</keyword>
<dbReference type="OrthoDB" id="287393at2759"/>
<name>A0A1V6PCW6_PENDC</name>
<dbReference type="GO" id="GO:0005730">
    <property type="term" value="C:nucleolus"/>
    <property type="evidence" value="ECO:0007669"/>
    <property type="project" value="UniProtKB-SubCell"/>
</dbReference>
<sequence length="343" mass="39012">MTTRKHNEFLDIGASDEEPASDRGYDSEENVAKSKGRAVKRRRTADTQDFFGLESDEDESADEEEEDHSEIKGKRGKQSKAKQPASDEDNENEDEDEDDQDGGALLDTTKPKNPVKPLSTKRLKEPKKNKTGVVYLSSLPPYLKPFALKNMLEARGFSPITKVFLSPLAPSNSGPKRRSNKRQMYNDGWVEFEKKKTAKICAETLNAHIVGGRKGGWYHDDVWNMKYLRGFKWADLMEQVQRERSEREAKQRIEDARAKKEEKIFMAGVEAGRVADGMARKNEEKRRRQLAEADRAGAEDVKAQKVEAKPVPVRRRFVQNDVVKQKDQGKLGDDAKRVLGKIF</sequence>
<evidence type="ECO:0000256" key="5">
    <source>
        <dbReference type="ARBA" id="ARBA00022884"/>
    </source>
</evidence>
<feature type="compositionally biased region" description="Basic and acidic residues" evidence="9">
    <location>
        <begin position="20"/>
        <end position="32"/>
    </location>
</feature>
<evidence type="ECO:0000256" key="2">
    <source>
        <dbReference type="ARBA" id="ARBA00005819"/>
    </source>
</evidence>
<comment type="function">
    <text evidence="7">Involved in the small subunit (SSU) processome assembly and function, and in the 18S rRNA synthesis. Required for the early cleavages at sites A0, A1 and A2.</text>
</comment>
<evidence type="ECO:0000313" key="11">
    <source>
        <dbReference type="Proteomes" id="UP000191522"/>
    </source>
</evidence>
<evidence type="ECO:0000256" key="6">
    <source>
        <dbReference type="ARBA" id="ARBA00023242"/>
    </source>
</evidence>
<dbReference type="SUPFAM" id="SSF54928">
    <property type="entry name" value="RNA-binding domain, RBD"/>
    <property type="match status" value="1"/>
</dbReference>
<evidence type="ECO:0000256" key="1">
    <source>
        <dbReference type="ARBA" id="ARBA00004604"/>
    </source>
</evidence>
<dbReference type="PANTHER" id="PTHR12311">
    <property type="entry name" value="ACTIVATOR OF BASAL TRANSCRIPTION 1"/>
    <property type="match status" value="1"/>
</dbReference>
<keyword evidence="6" id="KW-0539">Nucleus</keyword>
<evidence type="ECO:0000256" key="7">
    <source>
        <dbReference type="ARBA" id="ARBA00025024"/>
    </source>
</evidence>
<feature type="compositionally biased region" description="Basic residues" evidence="9">
    <location>
        <begin position="34"/>
        <end position="43"/>
    </location>
</feature>
<dbReference type="Proteomes" id="UP000191522">
    <property type="component" value="Unassembled WGS sequence"/>
</dbReference>
<keyword evidence="11" id="KW-1185">Reference proteome</keyword>
<evidence type="ECO:0000256" key="4">
    <source>
        <dbReference type="ARBA" id="ARBA00021800"/>
    </source>
</evidence>
<dbReference type="Gene3D" id="3.30.70.330">
    <property type="match status" value="1"/>
</dbReference>
<comment type="similarity">
    <text evidence="2">Belongs to the ESF2/ABP1 family.</text>
</comment>
<dbReference type="GO" id="GO:0034462">
    <property type="term" value="P:small-subunit processome assembly"/>
    <property type="evidence" value="ECO:0007669"/>
    <property type="project" value="TreeGrafter"/>
</dbReference>
<gene>
    <name evidence="10" type="ORF">PENDEC_c009G04265</name>
</gene>
<feature type="compositionally biased region" description="Acidic residues" evidence="9">
    <location>
        <begin position="54"/>
        <end position="68"/>
    </location>
</feature>
<protein>
    <recommendedName>
        <fullName evidence="3">Pre-rRNA-processing protein ESF2</fullName>
    </recommendedName>
    <alternativeName>
        <fullName evidence="8">18S rRNA factor 2</fullName>
    </alternativeName>
    <alternativeName>
        <fullName evidence="4">Pre-rRNA-processing protein esf2</fullName>
    </alternativeName>
</protein>
<dbReference type="InterPro" id="IPR034353">
    <property type="entry name" value="ABT1/ESF2_RRM"/>
</dbReference>
<evidence type="ECO:0000313" key="10">
    <source>
        <dbReference type="EMBL" id="OQD74851.1"/>
    </source>
</evidence>
<dbReference type="CDD" id="cd12263">
    <property type="entry name" value="RRM_ABT1_like"/>
    <property type="match status" value="1"/>
</dbReference>
<dbReference type="GO" id="GO:0000447">
    <property type="term" value="P:endonucleolytic cleavage in ITS1 to separate SSU-rRNA from 5.8S rRNA and LSU-rRNA from tricistronic rRNA transcript (SSU-rRNA, 5.8S rRNA, LSU-rRNA)"/>
    <property type="evidence" value="ECO:0007669"/>
    <property type="project" value="TreeGrafter"/>
</dbReference>
<organism evidence="10 11">
    <name type="scientific">Penicillium decumbens</name>
    <dbReference type="NCBI Taxonomy" id="69771"/>
    <lineage>
        <taxon>Eukaryota</taxon>
        <taxon>Fungi</taxon>
        <taxon>Dikarya</taxon>
        <taxon>Ascomycota</taxon>
        <taxon>Pezizomycotina</taxon>
        <taxon>Eurotiomycetes</taxon>
        <taxon>Eurotiomycetidae</taxon>
        <taxon>Eurotiales</taxon>
        <taxon>Aspergillaceae</taxon>
        <taxon>Penicillium</taxon>
    </lineage>
</organism>
<accession>A0A1V6PCW6</accession>
<evidence type="ECO:0000256" key="3">
    <source>
        <dbReference type="ARBA" id="ARBA00013906"/>
    </source>
</evidence>